<keyword evidence="6 12" id="KW-1133">Transmembrane helix</keyword>
<dbReference type="GO" id="GO:0006633">
    <property type="term" value="P:fatty acid biosynthetic process"/>
    <property type="evidence" value="ECO:0007669"/>
    <property type="project" value="UniProtKB-KW"/>
</dbReference>
<keyword evidence="8" id="KW-0408">Iron</keyword>
<evidence type="ECO:0000256" key="12">
    <source>
        <dbReference type="SAM" id="Phobius"/>
    </source>
</evidence>
<evidence type="ECO:0000256" key="11">
    <source>
        <dbReference type="ARBA" id="ARBA00023160"/>
    </source>
</evidence>
<dbReference type="Proteomes" id="UP000034883">
    <property type="component" value="Chromosome"/>
</dbReference>
<keyword evidence="9" id="KW-0443">Lipid metabolism</keyword>
<proteinExistence type="inferred from homology"/>
<keyword evidence="3" id="KW-0444">Lipid biosynthesis</keyword>
<evidence type="ECO:0000256" key="10">
    <source>
        <dbReference type="ARBA" id="ARBA00023136"/>
    </source>
</evidence>
<evidence type="ECO:0000256" key="4">
    <source>
        <dbReference type="ARBA" id="ARBA00022692"/>
    </source>
</evidence>
<evidence type="ECO:0000256" key="1">
    <source>
        <dbReference type="ARBA" id="ARBA00004141"/>
    </source>
</evidence>
<comment type="similarity">
    <text evidence="2">Belongs to the fatty acid desaturase type 2 family.</text>
</comment>
<dbReference type="EMBL" id="CP011125">
    <property type="protein sequence ID" value="AKF03701.1"/>
    <property type="molecule type" value="Genomic_DNA"/>
</dbReference>
<evidence type="ECO:0000313" key="15">
    <source>
        <dbReference type="Proteomes" id="UP000034883"/>
    </source>
</evidence>
<comment type="subcellular location">
    <subcellularLocation>
        <location evidence="1">Membrane</location>
        <topology evidence="1">Multi-pass membrane protein</topology>
    </subcellularLocation>
</comment>
<feature type="transmembrane region" description="Helical" evidence="12">
    <location>
        <begin position="201"/>
        <end position="222"/>
    </location>
</feature>
<accession>A0A0F6YGA5</accession>
<organism evidence="14 15">
    <name type="scientific">Sandaracinus amylolyticus</name>
    <dbReference type="NCBI Taxonomy" id="927083"/>
    <lineage>
        <taxon>Bacteria</taxon>
        <taxon>Pseudomonadati</taxon>
        <taxon>Myxococcota</taxon>
        <taxon>Polyangia</taxon>
        <taxon>Polyangiales</taxon>
        <taxon>Sandaracinaceae</taxon>
        <taxon>Sandaracinus</taxon>
    </lineage>
</organism>
<dbReference type="GO" id="GO:0016020">
    <property type="term" value="C:membrane"/>
    <property type="evidence" value="ECO:0007669"/>
    <property type="project" value="UniProtKB-SubCell"/>
</dbReference>
<dbReference type="GO" id="GO:0016717">
    <property type="term" value="F:oxidoreductase activity, acting on paired donors, with oxidation of a pair of donors resulting in the reduction of molecular oxygen to two molecules of water"/>
    <property type="evidence" value="ECO:0007669"/>
    <property type="project" value="InterPro"/>
</dbReference>
<gene>
    <name evidence="14" type="ORF">DB32_000850</name>
</gene>
<dbReference type="KEGG" id="samy:DB32_000850"/>
<evidence type="ECO:0000256" key="6">
    <source>
        <dbReference type="ARBA" id="ARBA00022989"/>
    </source>
</evidence>
<keyword evidence="15" id="KW-1185">Reference proteome</keyword>
<keyword evidence="4 12" id="KW-0812">Transmembrane</keyword>
<dbReference type="Pfam" id="PF00487">
    <property type="entry name" value="FA_desaturase"/>
    <property type="match status" value="1"/>
</dbReference>
<dbReference type="PANTHER" id="PTHR11351">
    <property type="entry name" value="ACYL-COA DESATURASE"/>
    <property type="match status" value="1"/>
</dbReference>
<keyword evidence="7" id="KW-0560">Oxidoreductase</keyword>
<protein>
    <submittedName>
        <fullName evidence="14">Fatty acid desaturase</fullName>
    </submittedName>
</protein>
<evidence type="ECO:0000256" key="3">
    <source>
        <dbReference type="ARBA" id="ARBA00022516"/>
    </source>
</evidence>
<dbReference type="OrthoDB" id="9768289at2"/>
<evidence type="ECO:0000256" key="9">
    <source>
        <dbReference type="ARBA" id="ARBA00023098"/>
    </source>
</evidence>
<feature type="transmembrane region" description="Helical" evidence="12">
    <location>
        <begin position="66"/>
        <end position="85"/>
    </location>
</feature>
<name>A0A0F6YGA5_9BACT</name>
<evidence type="ECO:0000256" key="5">
    <source>
        <dbReference type="ARBA" id="ARBA00022832"/>
    </source>
</evidence>
<evidence type="ECO:0000313" key="14">
    <source>
        <dbReference type="EMBL" id="AKF03701.1"/>
    </source>
</evidence>
<feature type="transmembrane region" description="Helical" evidence="12">
    <location>
        <begin position="179"/>
        <end position="195"/>
    </location>
</feature>
<dbReference type="InterPro" id="IPR015876">
    <property type="entry name" value="Acyl-CoA_DS"/>
</dbReference>
<dbReference type="RefSeq" id="WP_083457134.1">
    <property type="nucleotide sequence ID" value="NZ_CP011125.1"/>
</dbReference>
<sequence length="314" mass="36302">MPPSAVPTATLTPDAVFAPSETDATPPAATTTERPRHRYEWLATLPFILCHVAVLGALWSGVTWQAIVVCIALYWIRIFGVTAGYHRYFSHRTFETSRPMQFVLAWIAQSTSQKGAIWWASHHRAHHLYSDSERDLHSPRQHGFLHAHLGWLFSGSDKTEWNRVKDLAKFPELVWLEKYYLVPPIVTGFLVWLFFGWSGLFIGFFLSTVFTWHGTFFINSLAHVWGTRRFETKDDSRNNAFLALVTMGEGWHNNHHHYMSSARQGFYWWEIDLTYYVLVAMEKVGLVWNLKQPPERVLEAGRRADAERRALARG</sequence>
<reference evidence="14 15" key="1">
    <citation type="submission" date="2015-03" db="EMBL/GenBank/DDBJ databases">
        <title>Genome assembly of Sandaracinus amylolyticus DSM 53668.</title>
        <authorList>
            <person name="Sharma G."/>
            <person name="Subramanian S."/>
        </authorList>
    </citation>
    <scope>NUCLEOTIDE SEQUENCE [LARGE SCALE GENOMIC DNA]</scope>
    <source>
        <strain evidence="14 15">DSM 53668</strain>
    </source>
</reference>
<feature type="domain" description="Fatty acid desaturase" evidence="13">
    <location>
        <begin position="63"/>
        <end position="276"/>
    </location>
</feature>
<dbReference type="InterPro" id="IPR005804">
    <property type="entry name" value="FA_desaturase_dom"/>
</dbReference>
<dbReference type="AlphaFoldDB" id="A0A0F6YGA5"/>
<evidence type="ECO:0000256" key="8">
    <source>
        <dbReference type="ARBA" id="ARBA00023004"/>
    </source>
</evidence>
<keyword evidence="5" id="KW-0276">Fatty acid metabolism</keyword>
<dbReference type="STRING" id="927083.DB32_000850"/>
<dbReference type="PRINTS" id="PR00075">
    <property type="entry name" value="FACDDSATRASE"/>
</dbReference>
<feature type="transmembrane region" description="Helical" evidence="12">
    <location>
        <begin position="41"/>
        <end position="60"/>
    </location>
</feature>
<evidence type="ECO:0000256" key="7">
    <source>
        <dbReference type="ARBA" id="ARBA00023002"/>
    </source>
</evidence>
<evidence type="ECO:0000259" key="13">
    <source>
        <dbReference type="Pfam" id="PF00487"/>
    </source>
</evidence>
<dbReference type="PANTHER" id="PTHR11351:SF31">
    <property type="entry name" value="DESATURASE 1, ISOFORM A-RELATED"/>
    <property type="match status" value="1"/>
</dbReference>
<keyword evidence="11" id="KW-0275">Fatty acid biosynthesis</keyword>
<keyword evidence="10 12" id="KW-0472">Membrane</keyword>
<evidence type="ECO:0000256" key="2">
    <source>
        <dbReference type="ARBA" id="ARBA00008749"/>
    </source>
</evidence>
<dbReference type="CDD" id="cd03505">
    <property type="entry name" value="Delta9-FADS-like"/>
    <property type="match status" value="1"/>
</dbReference>